<keyword evidence="1" id="KW-0472">Membrane</keyword>
<organism evidence="2 3">
    <name type="scientific">Aeropyrum camini SY1 = JCM 12091</name>
    <dbReference type="NCBI Taxonomy" id="1198449"/>
    <lineage>
        <taxon>Archaea</taxon>
        <taxon>Thermoproteota</taxon>
        <taxon>Thermoprotei</taxon>
        <taxon>Desulfurococcales</taxon>
        <taxon>Desulfurococcaceae</taxon>
        <taxon>Aeropyrum</taxon>
    </lineage>
</organism>
<proteinExistence type="predicted"/>
<sequence>MGYVSRDNQNFRSLAAFAAKDAINHFIMGSLALLVFSLSITLLRYLIVGDNPGDAPLEEVLNPFGSLAEKLKKSFGERGPGISGFAYIAAVVFLLVLTLTSLGILSYFSLSSLKRLRRTFFLLKRGSDALFARLIAASLAVTLALLAASLVYALYQALKLPSPYSIVEEHGLTRPLLVASITFYLLAIAVAVTWAVQHIHPLGQVTPPAVLLTIFSLAVTWVTLANPDMPISPLGPGGLVVGLVVVGKRLEGALETSYGRARAAEANHVMRNSF</sequence>
<dbReference type="EMBL" id="AP012489">
    <property type="protein sequence ID" value="BAN90269.1"/>
    <property type="molecule type" value="Genomic_DNA"/>
</dbReference>
<dbReference type="AlphaFoldDB" id="U3TG29"/>
<feature type="transmembrane region" description="Helical" evidence="1">
    <location>
        <begin position="26"/>
        <end position="47"/>
    </location>
</feature>
<evidence type="ECO:0000313" key="3">
    <source>
        <dbReference type="Proteomes" id="UP000016887"/>
    </source>
</evidence>
<dbReference type="Proteomes" id="UP000016887">
    <property type="component" value="Chromosome"/>
</dbReference>
<feature type="transmembrane region" description="Helical" evidence="1">
    <location>
        <begin position="208"/>
        <end position="225"/>
    </location>
</feature>
<feature type="transmembrane region" description="Helical" evidence="1">
    <location>
        <begin position="85"/>
        <end position="110"/>
    </location>
</feature>
<dbReference type="GeneID" id="17110185"/>
<name>U3TG29_9CREN</name>
<evidence type="ECO:0000256" key="1">
    <source>
        <dbReference type="SAM" id="Phobius"/>
    </source>
</evidence>
<protein>
    <submittedName>
        <fullName evidence="2">Uncharacterized protein</fullName>
    </submittedName>
</protein>
<dbReference type="KEGG" id="acj:ACAM_0800"/>
<keyword evidence="3" id="KW-1185">Reference proteome</keyword>
<feature type="transmembrane region" description="Helical" evidence="1">
    <location>
        <begin position="130"/>
        <end position="155"/>
    </location>
</feature>
<gene>
    <name evidence="2" type="ORF">ACAM_0800</name>
</gene>
<keyword evidence="1" id="KW-0812">Transmembrane</keyword>
<dbReference type="RefSeq" id="WP_022541542.1">
    <property type="nucleotide sequence ID" value="NC_022521.1"/>
</dbReference>
<accession>U3TG29</accession>
<dbReference type="OrthoDB" id="384451at2157"/>
<evidence type="ECO:0000313" key="2">
    <source>
        <dbReference type="EMBL" id="BAN90269.1"/>
    </source>
</evidence>
<feature type="transmembrane region" description="Helical" evidence="1">
    <location>
        <begin position="175"/>
        <end position="196"/>
    </location>
</feature>
<keyword evidence="1" id="KW-1133">Transmembrane helix</keyword>
<reference evidence="2 3" key="1">
    <citation type="journal article" date="2013" name="Appl. Environ. Microbiol.">
        <title>Variation of the Virus-Related Elements within Syntenic Genomes of the Hyperthermophilic Archaeon Aeropyrum.</title>
        <authorList>
            <person name="Daifuku T."/>
            <person name="Yoshida T."/>
            <person name="Kitamura T."/>
            <person name="Kawaichi S."/>
            <person name="Inoue T."/>
            <person name="Nomura K."/>
            <person name="Yoshida Y."/>
            <person name="Kuno S."/>
            <person name="Sako Y."/>
        </authorList>
    </citation>
    <scope>NUCLEOTIDE SEQUENCE [LARGE SCALE GENOMIC DNA]</scope>
    <source>
        <strain evidence="2 3">SY1</strain>
    </source>
</reference>